<feature type="compositionally biased region" description="Basic and acidic residues" evidence="1">
    <location>
        <begin position="161"/>
        <end position="189"/>
    </location>
</feature>
<proteinExistence type="predicted"/>
<evidence type="ECO:0000313" key="3">
    <source>
        <dbReference type="Proteomes" id="UP000018888"/>
    </source>
</evidence>
<evidence type="ECO:0000313" key="2">
    <source>
        <dbReference type="EMBL" id="POG62521.1"/>
    </source>
</evidence>
<dbReference type="AlphaFoldDB" id="A0A2P4PAX5"/>
<feature type="compositionally biased region" description="Low complexity" evidence="1">
    <location>
        <begin position="191"/>
        <end position="201"/>
    </location>
</feature>
<protein>
    <submittedName>
        <fullName evidence="2">Uncharacterized protein</fullName>
    </submittedName>
</protein>
<dbReference type="VEuPathDB" id="FungiDB:RhiirFUN_011845"/>
<comment type="caution">
    <text evidence="2">The sequence shown here is derived from an EMBL/GenBank/DDBJ whole genome shotgun (WGS) entry which is preliminary data.</text>
</comment>
<name>A0A2P4PAX5_RHIID</name>
<dbReference type="EMBL" id="AUPC02000297">
    <property type="protein sequence ID" value="POG62521.1"/>
    <property type="molecule type" value="Genomic_DNA"/>
</dbReference>
<feature type="region of interest" description="Disordered" evidence="1">
    <location>
        <begin position="1"/>
        <end position="145"/>
    </location>
</feature>
<reference evidence="2 3" key="1">
    <citation type="journal article" date="2013" name="Proc. Natl. Acad. Sci. U.S.A.">
        <title>Genome of an arbuscular mycorrhizal fungus provides insight into the oldest plant symbiosis.</title>
        <authorList>
            <person name="Tisserant E."/>
            <person name="Malbreil M."/>
            <person name="Kuo A."/>
            <person name="Kohler A."/>
            <person name="Symeonidi A."/>
            <person name="Balestrini R."/>
            <person name="Charron P."/>
            <person name="Duensing N."/>
            <person name="Frei Dit Frey N."/>
            <person name="Gianinazzi-Pearson V."/>
            <person name="Gilbert L.B."/>
            <person name="Handa Y."/>
            <person name="Herr J.R."/>
            <person name="Hijri M."/>
            <person name="Koul R."/>
            <person name="Kawaguchi M."/>
            <person name="Krajinski F."/>
            <person name="Lammers P.J."/>
            <person name="Masclaux F.G."/>
            <person name="Murat C."/>
            <person name="Morin E."/>
            <person name="Ndikumana S."/>
            <person name="Pagni M."/>
            <person name="Petitpierre D."/>
            <person name="Requena N."/>
            <person name="Rosikiewicz P."/>
            <person name="Riley R."/>
            <person name="Saito K."/>
            <person name="San Clemente H."/>
            <person name="Shapiro H."/>
            <person name="van Tuinen D."/>
            <person name="Becard G."/>
            <person name="Bonfante P."/>
            <person name="Paszkowski U."/>
            <person name="Shachar-Hill Y.Y."/>
            <person name="Tuskan G.A."/>
            <person name="Young P.W."/>
            <person name="Sanders I.R."/>
            <person name="Henrissat B."/>
            <person name="Rensing S.A."/>
            <person name="Grigoriev I.V."/>
            <person name="Corradi N."/>
            <person name="Roux C."/>
            <person name="Martin F."/>
        </authorList>
    </citation>
    <scope>NUCLEOTIDE SEQUENCE [LARGE SCALE GENOMIC DNA]</scope>
    <source>
        <strain evidence="2 3">DAOM 197198</strain>
    </source>
</reference>
<evidence type="ECO:0000256" key="1">
    <source>
        <dbReference type="SAM" id="MobiDB-lite"/>
    </source>
</evidence>
<organism evidence="2 3">
    <name type="scientific">Rhizophagus irregularis (strain DAOM 181602 / DAOM 197198 / MUCL 43194)</name>
    <name type="common">Arbuscular mycorrhizal fungus</name>
    <name type="synonym">Glomus intraradices</name>
    <dbReference type="NCBI Taxonomy" id="747089"/>
    <lineage>
        <taxon>Eukaryota</taxon>
        <taxon>Fungi</taxon>
        <taxon>Fungi incertae sedis</taxon>
        <taxon>Mucoromycota</taxon>
        <taxon>Glomeromycotina</taxon>
        <taxon>Glomeromycetes</taxon>
        <taxon>Glomerales</taxon>
        <taxon>Glomeraceae</taxon>
        <taxon>Rhizophagus</taxon>
    </lineage>
</organism>
<feature type="compositionally biased region" description="Basic and acidic residues" evidence="1">
    <location>
        <begin position="95"/>
        <end position="107"/>
    </location>
</feature>
<keyword evidence="3" id="KW-1185">Reference proteome</keyword>
<gene>
    <name evidence="2" type="ORF">GLOIN_2v610490</name>
</gene>
<feature type="compositionally biased region" description="Basic and acidic residues" evidence="1">
    <location>
        <begin position="64"/>
        <end position="77"/>
    </location>
</feature>
<accession>A0A2P4PAX5</accession>
<feature type="compositionally biased region" description="Polar residues" evidence="1">
    <location>
        <begin position="207"/>
        <end position="233"/>
    </location>
</feature>
<dbReference type="Proteomes" id="UP000018888">
    <property type="component" value="Unassembled WGS sequence"/>
</dbReference>
<reference evidence="2 3" key="2">
    <citation type="journal article" date="2018" name="New Phytol.">
        <title>High intraspecific genome diversity in the model arbuscular mycorrhizal symbiont Rhizophagus irregularis.</title>
        <authorList>
            <person name="Chen E.C.H."/>
            <person name="Morin E."/>
            <person name="Beaudet D."/>
            <person name="Noel J."/>
            <person name="Yildirir G."/>
            <person name="Ndikumana S."/>
            <person name="Charron P."/>
            <person name="St-Onge C."/>
            <person name="Giorgi J."/>
            <person name="Kruger M."/>
            <person name="Marton T."/>
            <person name="Ropars J."/>
            <person name="Grigoriev I.V."/>
            <person name="Hainaut M."/>
            <person name="Henrissat B."/>
            <person name="Roux C."/>
            <person name="Martin F."/>
            <person name="Corradi N."/>
        </authorList>
    </citation>
    <scope>NUCLEOTIDE SEQUENCE [LARGE SCALE GENOMIC DNA]</scope>
    <source>
        <strain evidence="2 3">DAOM 197198</strain>
    </source>
</reference>
<sequence>MNFASSSVGGLKIVEEKTAPPRAGRSDGIRQRQGEDISYVRSGKDFEPRAPRGPSGGRGFVGREALRERALAEKVTKESTGPTHGTHSRGLGNIRSHETSRNNRREGIGGGRNTSKYQADDRSETPEWMNYNPQTDEDTKRIDNGEAGDKAMFDLQAWKVQMKEKDREQRERNEKEKTKERRETTEKGRARSISRADSSASWRPGNKTLTTEETNNASNDKPERSVQNGLKEQNTTDLDGNYLNFYITFVFFKFIKFGRCGSTIWPWWDGPECSFTSRLISF</sequence>
<feature type="compositionally biased region" description="Basic and acidic residues" evidence="1">
    <location>
        <begin position="13"/>
        <end position="35"/>
    </location>
</feature>
<feature type="region of interest" description="Disordered" evidence="1">
    <location>
        <begin position="161"/>
        <end position="233"/>
    </location>
</feature>